<evidence type="ECO:0000256" key="2">
    <source>
        <dbReference type="ARBA" id="ARBA00022692"/>
    </source>
</evidence>
<evidence type="ECO:0000313" key="8">
    <source>
        <dbReference type="Proteomes" id="UP000231632"/>
    </source>
</evidence>
<feature type="transmembrane region" description="Helical" evidence="5">
    <location>
        <begin position="317"/>
        <end position="341"/>
    </location>
</feature>
<feature type="transmembrane region" description="Helical" evidence="5">
    <location>
        <begin position="174"/>
        <end position="202"/>
    </location>
</feature>
<evidence type="ECO:0000256" key="5">
    <source>
        <dbReference type="SAM" id="Phobius"/>
    </source>
</evidence>
<evidence type="ECO:0000256" key="3">
    <source>
        <dbReference type="ARBA" id="ARBA00022989"/>
    </source>
</evidence>
<keyword evidence="7" id="KW-0436">Ligase</keyword>
<feature type="transmembrane region" description="Helical" evidence="5">
    <location>
        <begin position="408"/>
        <end position="425"/>
    </location>
</feature>
<dbReference type="Pfam" id="PF04932">
    <property type="entry name" value="Wzy_C"/>
    <property type="match status" value="1"/>
</dbReference>
<keyword evidence="4 5" id="KW-0472">Membrane</keyword>
<dbReference type="InterPro" id="IPR051533">
    <property type="entry name" value="WaaL-like"/>
</dbReference>
<dbReference type="InterPro" id="IPR007016">
    <property type="entry name" value="O-antigen_ligase-rel_domated"/>
</dbReference>
<reference evidence="7 8" key="1">
    <citation type="journal article" date="2017" name="Arch. Microbiol.">
        <title>Mariprofundus micogutta sp. nov., a novel iron-oxidizing zetaproteobacterium isolated from a deep-sea hydrothermal field at the Bayonnaise knoll of the Izu-Ogasawara arc, and a description of Mariprofundales ord. nov. and Zetaproteobacteria classis nov.</title>
        <authorList>
            <person name="Makita H."/>
            <person name="Tanaka E."/>
            <person name="Mitsunobu S."/>
            <person name="Miyazaki M."/>
            <person name="Nunoura T."/>
            <person name="Uematsu K."/>
            <person name="Takaki Y."/>
            <person name="Nishi S."/>
            <person name="Shimamura S."/>
            <person name="Takai K."/>
        </authorList>
    </citation>
    <scope>NUCLEOTIDE SEQUENCE [LARGE SCALE GENOMIC DNA]</scope>
    <source>
        <strain evidence="7 8">ET2</strain>
    </source>
</reference>
<keyword evidence="8" id="KW-1185">Reference proteome</keyword>
<dbReference type="AlphaFoldDB" id="A0A1L8CQT4"/>
<dbReference type="GO" id="GO:0016020">
    <property type="term" value="C:membrane"/>
    <property type="evidence" value="ECO:0007669"/>
    <property type="project" value="UniProtKB-SubCell"/>
</dbReference>
<dbReference type="GO" id="GO:0016874">
    <property type="term" value="F:ligase activity"/>
    <property type="evidence" value="ECO:0007669"/>
    <property type="project" value="UniProtKB-KW"/>
</dbReference>
<keyword evidence="3 5" id="KW-1133">Transmembrane helix</keyword>
<feature type="transmembrane region" description="Helical" evidence="5">
    <location>
        <begin position="144"/>
        <end position="162"/>
    </location>
</feature>
<sequence>MAFPSYFPHDVQRLFAVSSALLIVLSVTLQQQRFYLPKAFFISCLVVFASQLFISALYKPAAPQAWFLHLLLYLGAALLFVSGINIPRNKLKSWLHIYLLLSSLWVLIGLYVWLDGTDGNDLKIGVITVAILPYLKLAGPFQQGNILATLVGFSWLISHWFALNSSKHIYRFSILFFTIALLSTLSRGAWIAYCICLIMLLLTTNKFSYWLRKFLPYWLSGAFLGYICFELRTTPYVQHYDLSLVVINSATSPKTERLLIWATSFSEFLTSPWFGVGWGQFPDQFWYAAPAALQFMQDSLGLNNLQLYNTVFNAHNIFLHLAAEAGVFALILFFWGCWILAKHTGSLLLKPDSIRLPFALSVIGFLLHSQIGIIYSEPLVLLIAALFSGIALTPWLRHKSWNLKPTKAAKIILIASVSVVVLWSSQSISQWFMSESIYRQIKVENKESIKRLDEVMHLPRVRAIPLTSLAYTVALYKQHSEVLKPVIPFLETSLPEIPSLSAHQVLFYAHMYAANYERACQIGRKIMGMHFTGEKNTATYQLICNGEKPVNYHFGLVD</sequence>
<dbReference type="Proteomes" id="UP000231632">
    <property type="component" value="Unassembled WGS sequence"/>
</dbReference>
<feature type="transmembrane region" description="Helical" evidence="5">
    <location>
        <begin position="95"/>
        <end position="114"/>
    </location>
</feature>
<evidence type="ECO:0000256" key="1">
    <source>
        <dbReference type="ARBA" id="ARBA00004141"/>
    </source>
</evidence>
<comment type="subcellular location">
    <subcellularLocation>
        <location evidence="1">Membrane</location>
        <topology evidence="1">Multi-pass membrane protein</topology>
    </subcellularLocation>
</comment>
<evidence type="ECO:0000259" key="6">
    <source>
        <dbReference type="Pfam" id="PF04932"/>
    </source>
</evidence>
<feature type="transmembrane region" description="Helical" evidence="5">
    <location>
        <begin position="40"/>
        <end position="58"/>
    </location>
</feature>
<dbReference type="PANTHER" id="PTHR37422">
    <property type="entry name" value="TEICHURONIC ACID BIOSYNTHESIS PROTEIN TUAE"/>
    <property type="match status" value="1"/>
</dbReference>
<dbReference type="EMBL" id="BDFD01000022">
    <property type="protein sequence ID" value="GAV21179.1"/>
    <property type="molecule type" value="Genomic_DNA"/>
</dbReference>
<feature type="transmembrane region" description="Helical" evidence="5">
    <location>
        <begin position="12"/>
        <end position="28"/>
    </location>
</feature>
<gene>
    <name evidence="7" type="ORF">MMIC_P2159</name>
</gene>
<feature type="transmembrane region" description="Helical" evidence="5">
    <location>
        <begin position="379"/>
        <end position="396"/>
    </location>
</feature>
<keyword evidence="2 5" id="KW-0812">Transmembrane</keyword>
<feature type="domain" description="O-antigen ligase-related" evidence="6">
    <location>
        <begin position="173"/>
        <end position="334"/>
    </location>
</feature>
<feature type="transmembrane region" description="Helical" evidence="5">
    <location>
        <begin position="64"/>
        <end position="83"/>
    </location>
</feature>
<comment type="caution">
    <text evidence="7">The sequence shown here is derived from an EMBL/GenBank/DDBJ whole genome shotgun (WGS) entry which is preliminary data.</text>
</comment>
<dbReference type="STRING" id="1921010.MMIC_P2159"/>
<feature type="transmembrane region" description="Helical" evidence="5">
    <location>
        <begin position="353"/>
        <end position="373"/>
    </location>
</feature>
<evidence type="ECO:0000256" key="4">
    <source>
        <dbReference type="ARBA" id="ARBA00023136"/>
    </source>
</evidence>
<organism evidence="7 8">
    <name type="scientific">Mariprofundus micogutta</name>
    <dbReference type="NCBI Taxonomy" id="1921010"/>
    <lineage>
        <taxon>Bacteria</taxon>
        <taxon>Pseudomonadati</taxon>
        <taxon>Pseudomonadota</taxon>
        <taxon>Candidatius Mariprofundia</taxon>
        <taxon>Mariprofundales</taxon>
        <taxon>Mariprofundaceae</taxon>
        <taxon>Mariprofundus</taxon>
    </lineage>
</organism>
<protein>
    <submittedName>
        <fullName evidence="7">O-Antigen ligase</fullName>
    </submittedName>
</protein>
<evidence type="ECO:0000313" key="7">
    <source>
        <dbReference type="EMBL" id="GAV21179.1"/>
    </source>
</evidence>
<dbReference type="PANTHER" id="PTHR37422:SF13">
    <property type="entry name" value="LIPOPOLYSACCHARIDE BIOSYNTHESIS PROTEIN PA4999-RELATED"/>
    <property type="match status" value="1"/>
</dbReference>
<proteinExistence type="predicted"/>
<accession>A0A1L8CQT4</accession>
<name>A0A1L8CQT4_9PROT</name>